<dbReference type="Proteomes" id="UP001206895">
    <property type="component" value="Unassembled WGS sequence"/>
</dbReference>
<dbReference type="EMBL" id="JAMTCJ010000002">
    <property type="protein sequence ID" value="MCP2175829.1"/>
    <property type="molecule type" value="Genomic_DNA"/>
</dbReference>
<name>A0ABT1HC42_9NOCA</name>
<sequence>MGVLVELDLDDVPPPTPRPDVVPGDVSCADDTVWAVDTQLPLVVRLDSSGTASQHLLPGAVGAHARRVHATPTGCWVVGTDGVYRCAPDAQPRLVAGEPVSVAAVVGETLLTCTHDSGWWLHTPGREPLAVEDCPGSVSAATGFGDDFLLLVITGHRGADRETEYRLVRVTTSGDVEIGPVNSLPDMDARPLLGGDPVHVISGSDIAKVHDDLLVGDAARLPRMHFGGGSAGRHLWTVSHPSGRTGCTGRWPTDHSDPAGDTRQYWLLELMDPTTMEVVRAAPIFTSGPRVASDSGGRIWVVADGLRLLSTDPMREPEPIDLPNLLRRAHPSTTSGTP</sequence>
<protein>
    <submittedName>
        <fullName evidence="2">Uncharacterized protein</fullName>
    </submittedName>
</protein>
<proteinExistence type="predicted"/>
<organism evidence="2 3">
    <name type="scientific">Williamsia maris</name>
    <dbReference type="NCBI Taxonomy" id="72806"/>
    <lineage>
        <taxon>Bacteria</taxon>
        <taxon>Bacillati</taxon>
        <taxon>Actinomycetota</taxon>
        <taxon>Actinomycetes</taxon>
        <taxon>Mycobacteriales</taxon>
        <taxon>Nocardiaceae</taxon>
        <taxon>Williamsia</taxon>
    </lineage>
</organism>
<accession>A0ABT1HC42</accession>
<evidence type="ECO:0000313" key="3">
    <source>
        <dbReference type="Proteomes" id="UP001206895"/>
    </source>
</evidence>
<comment type="caution">
    <text evidence="2">The sequence shown here is derived from an EMBL/GenBank/DDBJ whole genome shotgun (WGS) entry which is preliminary data.</text>
</comment>
<keyword evidence="3" id="KW-1185">Reference proteome</keyword>
<gene>
    <name evidence="2" type="ORF">LX13_001648</name>
</gene>
<feature type="region of interest" description="Disordered" evidence="1">
    <location>
        <begin position="312"/>
        <end position="338"/>
    </location>
</feature>
<reference evidence="2 3" key="1">
    <citation type="submission" date="2022-06" db="EMBL/GenBank/DDBJ databases">
        <title>Genomic Encyclopedia of Archaeal and Bacterial Type Strains, Phase II (KMG-II): from individual species to whole genera.</title>
        <authorList>
            <person name="Goeker M."/>
        </authorList>
    </citation>
    <scope>NUCLEOTIDE SEQUENCE [LARGE SCALE GENOMIC DNA]</scope>
    <source>
        <strain evidence="2 3">DSM 44693</strain>
    </source>
</reference>
<evidence type="ECO:0000256" key="1">
    <source>
        <dbReference type="SAM" id="MobiDB-lite"/>
    </source>
</evidence>
<evidence type="ECO:0000313" key="2">
    <source>
        <dbReference type="EMBL" id="MCP2175829.1"/>
    </source>
</evidence>